<feature type="region of interest" description="Disordered" evidence="1">
    <location>
        <begin position="279"/>
        <end position="317"/>
    </location>
</feature>
<gene>
    <name evidence="2" type="ORF">P154DRAFT_570167</name>
</gene>
<feature type="compositionally biased region" description="Polar residues" evidence="1">
    <location>
        <begin position="179"/>
        <end position="189"/>
    </location>
</feature>
<dbReference type="EMBL" id="ML977559">
    <property type="protein sequence ID" value="KAF2006791.1"/>
    <property type="molecule type" value="Genomic_DNA"/>
</dbReference>
<feature type="region of interest" description="Disordered" evidence="1">
    <location>
        <begin position="1"/>
        <end position="143"/>
    </location>
</feature>
<evidence type="ECO:0000313" key="2">
    <source>
        <dbReference type="EMBL" id="KAF2006791.1"/>
    </source>
</evidence>
<organism evidence="2 3">
    <name type="scientific">Amniculicola lignicola CBS 123094</name>
    <dbReference type="NCBI Taxonomy" id="1392246"/>
    <lineage>
        <taxon>Eukaryota</taxon>
        <taxon>Fungi</taxon>
        <taxon>Dikarya</taxon>
        <taxon>Ascomycota</taxon>
        <taxon>Pezizomycotina</taxon>
        <taxon>Dothideomycetes</taxon>
        <taxon>Pleosporomycetidae</taxon>
        <taxon>Pleosporales</taxon>
        <taxon>Amniculicolaceae</taxon>
        <taxon>Amniculicola</taxon>
    </lineage>
</organism>
<proteinExistence type="predicted"/>
<feature type="compositionally biased region" description="Low complexity" evidence="1">
    <location>
        <begin position="26"/>
        <end position="43"/>
    </location>
</feature>
<keyword evidence="3" id="KW-1185">Reference proteome</keyword>
<name>A0A6A5X1G2_9PLEO</name>
<evidence type="ECO:0000313" key="3">
    <source>
        <dbReference type="Proteomes" id="UP000799779"/>
    </source>
</evidence>
<sequence>MSSIGARDIAQTCSPHSPDKAGPATSNSSCNSPPLSPRRGPSSNFAGGRSPCCVTQPSRSPKFRDVLHGIVNSRISKSSGTRPLPPRGKSGWPPFRPGASDDSHHGRDDSEISSDTVEPTAALAPLNTPTQGRAGKAATTECSRGNFHKRSPYLFDAPVSPAVAIGMSASSLSCQRAPTIATRPSSCPPTQEAPPRTKVKDNPRLQDRAVTAKTASLETGFPMGCFSKSRAEFTLIPNPLHGLVPWDEVRHPMGNPSPISDPTFGISFVSSNSLKSDTVSMVNPKSPKKAVRLPKELPTKTPRPRDKGLQSSQTGPLARNVDDIMELDGRYITVTEARACKHKFLPGPAFYGHPKCPTCRMTSWLSERRKKKSEIIAMGVFPFKERANELLDFGDPRGKTRHKKVTEQISSSREIIKKENTKKRSRDQTGTDFEYSSTWNGLKAQIMNMLSQLEDIKAYELMFDRSTLIALLDNKEKMDTTAQKAMEIYGSEDEGNMYLDGDPVSPTYRHWNGSVENSKERTIVGEPPARRRKIFSDVKVSWNEKVKVSATHVVLGPDSDKDTTLPDFTMGKIIGEPSTLPLQPLASELVKPPRNCGHFMRAHVKFKDRGKKVVLEKSAERTKNKYYNPGVWHSPEEYEKAETSWTGFTWDEMEIDVHPLAGSTSGMAKTVPHEQEKGNATLFQRCMYPLLAIF</sequence>
<feature type="compositionally biased region" description="Basic and acidic residues" evidence="1">
    <location>
        <begin position="293"/>
        <end position="308"/>
    </location>
</feature>
<feature type="region of interest" description="Disordered" evidence="1">
    <location>
        <begin position="179"/>
        <end position="200"/>
    </location>
</feature>
<dbReference type="Proteomes" id="UP000799779">
    <property type="component" value="Unassembled WGS sequence"/>
</dbReference>
<protein>
    <submittedName>
        <fullName evidence="2">Uncharacterized protein</fullName>
    </submittedName>
</protein>
<accession>A0A6A5X1G2</accession>
<evidence type="ECO:0000256" key="1">
    <source>
        <dbReference type="SAM" id="MobiDB-lite"/>
    </source>
</evidence>
<dbReference type="AlphaFoldDB" id="A0A6A5X1G2"/>
<reference evidence="2" key="1">
    <citation type="journal article" date="2020" name="Stud. Mycol.">
        <title>101 Dothideomycetes genomes: a test case for predicting lifestyles and emergence of pathogens.</title>
        <authorList>
            <person name="Haridas S."/>
            <person name="Albert R."/>
            <person name="Binder M."/>
            <person name="Bloem J."/>
            <person name="Labutti K."/>
            <person name="Salamov A."/>
            <person name="Andreopoulos B."/>
            <person name="Baker S."/>
            <person name="Barry K."/>
            <person name="Bills G."/>
            <person name="Bluhm B."/>
            <person name="Cannon C."/>
            <person name="Castanera R."/>
            <person name="Culley D."/>
            <person name="Daum C."/>
            <person name="Ezra D."/>
            <person name="Gonzalez J."/>
            <person name="Henrissat B."/>
            <person name="Kuo A."/>
            <person name="Liang C."/>
            <person name="Lipzen A."/>
            <person name="Lutzoni F."/>
            <person name="Magnuson J."/>
            <person name="Mondo S."/>
            <person name="Nolan M."/>
            <person name="Ohm R."/>
            <person name="Pangilinan J."/>
            <person name="Park H.-J."/>
            <person name="Ramirez L."/>
            <person name="Alfaro M."/>
            <person name="Sun H."/>
            <person name="Tritt A."/>
            <person name="Yoshinaga Y."/>
            <person name="Zwiers L.-H."/>
            <person name="Turgeon B."/>
            <person name="Goodwin S."/>
            <person name="Spatafora J."/>
            <person name="Crous P."/>
            <person name="Grigoriev I."/>
        </authorList>
    </citation>
    <scope>NUCLEOTIDE SEQUENCE</scope>
    <source>
        <strain evidence="2">CBS 123094</strain>
    </source>
</reference>
<feature type="compositionally biased region" description="Basic and acidic residues" evidence="1">
    <location>
        <begin position="99"/>
        <end position="110"/>
    </location>
</feature>